<dbReference type="Proteomes" id="UP000231912">
    <property type="component" value="Unassembled WGS sequence"/>
</dbReference>
<comment type="caution">
    <text evidence="2">The sequence shown here is derived from an EMBL/GenBank/DDBJ whole genome shotgun (WGS) entry which is preliminary data.</text>
</comment>
<name>A0A2M9ZGF8_9LEPT</name>
<keyword evidence="1" id="KW-1133">Transmembrane helix</keyword>
<feature type="transmembrane region" description="Helical" evidence="1">
    <location>
        <begin position="63"/>
        <end position="83"/>
    </location>
</feature>
<evidence type="ECO:0000256" key="1">
    <source>
        <dbReference type="SAM" id="Phobius"/>
    </source>
</evidence>
<dbReference type="AlphaFoldDB" id="A0A2M9ZGF8"/>
<reference evidence="2 3" key="1">
    <citation type="submission" date="2017-07" db="EMBL/GenBank/DDBJ databases">
        <title>Leptospira spp. isolated from tropical soils.</title>
        <authorList>
            <person name="Thibeaux R."/>
            <person name="Iraola G."/>
            <person name="Ferres I."/>
            <person name="Bierque E."/>
            <person name="Girault D."/>
            <person name="Soupe-Gilbert M.-E."/>
            <person name="Picardeau M."/>
            <person name="Goarant C."/>
        </authorList>
    </citation>
    <scope>NUCLEOTIDE SEQUENCE [LARGE SCALE GENOMIC DNA]</scope>
    <source>
        <strain evidence="2 3">FH2-C-A2</strain>
    </source>
</reference>
<dbReference type="EMBL" id="NPDT01000001">
    <property type="protein sequence ID" value="PJZ67520.1"/>
    <property type="molecule type" value="Genomic_DNA"/>
</dbReference>
<gene>
    <name evidence="2" type="ORF">CH371_05755</name>
</gene>
<sequence length="86" mass="10067">MKTIHRKPSESDKTVFVFDPSLQETSVKLKFEYDELAKSIEEAKRQVDSRSEISFSENTDVKYLWYSMVAISALTLLNTYLLIRKK</sequence>
<organism evidence="2 3">
    <name type="scientific">Leptospira wolffii</name>
    <dbReference type="NCBI Taxonomy" id="409998"/>
    <lineage>
        <taxon>Bacteria</taxon>
        <taxon>Pseudomonadati</taxon>
        <taxon>Spirochaetota</taxon>
        <taxon>Spirochaetia</taxon>
        <taxon>Leptospirales</taxon>
        <taxon>Leptospiraceae</taxon>
        <taxon>Leptospira</taxon>
    </lineage>
</organism>
<keyword evidence="1" id="KW-0812">Transmembrane</keyword>
<dbReference type="RefSeq" id="WP_100757983.1">
    <property type="nucleotide sequence ID" value="NZ_NPDT01000001.1"/>
</dbReference>
<protein>
    <submittedName>
        <fullName evidence="2">Uncharacterized protein</fullName>
    </submittedName>
</protein>
<evidence type="ECO:0000313" key="3">
    <source>
        <dbReference type="Proteomes" id="UP000231912"/>
    </source>
</evidence>
<keyword evidence="1" id="KW-0472">Membrane</keyword>
<accession>A0A2M9ZGF8</accession>
<evidence type="ECO:0000313" key="2">
    <source>
        <dbReference type="EMBL" id="PJZ67520.1"/>
    </source>
</evidence>
<proteinExistence type="predicted"/>